<keyword evidence="3" id="KW-1185">Reference proteome</keyword>
<proteinExistence type="predicted"/>
<accession>A0ABM8GGE1</accession>
<feature type="region of interest" description="Disordered" evidence="1">
    <location>
        <begin position="1"/>
        <end position="20"/>
    </location>
</feature>
<evidence type="ECO:0000256" key="1">
    <source>
        <dbReference type="SAM" id="MobiDB-lite"/>
    </source>
</evidence>
<evidence type="ECO:0000313" key="3">
    <source>
        <dbReference type="Proteomes" id="UP001321498"/>
    </source>
</evidence>
<organism evidence="2 3">
    <name type="scientific">Naasia aerilata</name>
    <dbReference type="NCBI Taxonomy" id="1162966"/>
    <lineage>
        <taxon>Bacteria</taxon>
        <taxon>Bacillati</taxon>
        <taxon>Actinomycetota</taxon>
        <taxon>Actinomycetes</taxon>
        <taxon>Micrococcales</taxon>
        <taxon>Microbacteriaceae</taxon>
        <taxon>Naasia</taxon>
    </lineage>
</organism>
<name>A0ABM8GGE1_9MICO</name>
<gene>
    <name evidence="2" type="ORF">GCM10025866_33280</name>
</gene>
<reference evidence="3" key="1">
    <citation type="journal article" date="2019" name="Int. J. Syst. Evol. Microbiol.">
        <title>The Global Catalogue of Microorganisms (GCM) 10K type strain sequencing project: providing services to taxonomists for standard genome sequencing and annotation.</title>
        <authorList>
            <consortium name="The Broad Institute Genomics Platform"/>
            <consortium name="The Broad Institute Genome Sequencing Center for Infectious Disease"/>
            <person name="Wu L."/>
            <person name="Ma J."/>
        </authorList>
    </citation>
    <scope>NUCLEOTIDE SEQUENCE [LARGE SCALE GENOMIC DNA]</scope>
    <source>
        <strain evidence="3">NBRC 108725</strain>
    </source>
</reference>
<sequence length="86" mass="9628">MLSYHHDAVVGPGPARNHPLSDRAWQVSDVRLSPADDRRVLARVERIHDYVLVTWLAPHRGWAAFPDLDGALRALRRTCAARPIAA</sequence>
<protein>
    <submittedName>
        <fullName evidence="2">Uncharacterized protein</fullName>
    </submittedName>
</protein>
<evidence type="ECO:0000313" key="2">
    <source>
        <dbReference type="EMBL" id="BDZ47419.1"/>
    </source>
</evidence>
<dbReference type="Proteomes" id="UP001321498">
    <property type="component" value="Chromosome"/>
</dbReference>
<dbReference type="EMBL" id="AP027731">
    <property type="protein sequence ID" value="BDZ47419.1"/>
    <property type="molecule type" value="Genomic_DNA"/>
</dbReference>